<dbReference type="PROSITE" id="PS50109">
    <property type="entry name" value="HIS_KIN"/>
    <property type="match status" value="1"/>
</dbReference>
<proteinExistence type="predicted"/>
<keyword evidence="4" id="KW-0597">Phosphoprotein</keyword>
<sequence>MRRSIRFKLASLLAALIAFTIFITWFINHTFLADYYLNFKVARIAEVFYKVQHIYEESQEELFLSEEDTLKMERLSSSFNVNIYVLMPFAGRSLSSYPKPQDFGEREELQIQLLIRNYMSGDMSQGDKTVIGENENFVIYRLYDDHLDANYIDLVGILEGSKVVFLRSNFESIQESVALSNQFLGYIGLIAVVIGIIAMLMISRKFTKPILEMAHIAKRMSELDFDAKYHVRENDEIGVLGTSLNTLSDKLQETILELKRANNELQIDIQKKTEIDEMRKEFLSNVSHELKTPISLIQGYAEGLVENVNEDEENRNFYCEVIIDEANKMNQMVKKLLTLNELEFGSNQVNFERFDIVQLINSVLWSTEILFKQKQVTLHFDEKEPIYVWADEYLIEQVVTNYINNALNHVDGKKIIEIKLIPRDNVLRVAVFNTGNRIPDDELDKIWVKFYKVDKARTRKYGGSGIGLSIVKAIMNSHNKECGVVNHSKGVEFWFELDMT</sequence>
<dbReference type="Proteomes" id="UP000196053">
    <property type="component" value="Chromosome I"/>
</dbReference>
<evidence type="ECO:0000256" key="9">
    <source>
        <dbReference type="SAM" id="Phobius"/>
    </source>
</evidence>
<dbReference type="PANTHER" id="PTHR45453">
    <property type="entry name" value="PHOSPHATE REGULON SENSOR PROTEIN PHOR"/>
    <property type="match status" value="1"/>
</dbReference>
<keyword evidence="8" id="KW-0175">Coiled coil</keyword>
<dbReference type="InterPro" id="IPR005467">
    <property type="entry name" value="His_kinase_dom"/>
</dbReference>
<dbReference type="Gene3D" id="1.10.287.130">
    <property type="match status" value="1"/>
</dbReference>
<dbReference type="RefSeq" id="WP_058257590.1">
    <property type="nucleotide sequence ID" value="NZ_LN879430.1"/>
</dbReference>
<feature type="transmembrane region" description="Helical" evidence="9">
    <location>
        <begin position="183"/>
        <end position="203"/>
    </location>
</feature>
<keyword evidence="5" id="KW-0808">Transferase</keyword>
<reference evidence="13" key="1">
    <citation type="submission" date="2015-09" db="EMBL/GenBank/DDBJ databases">
        <authorList>
            <person name="Wibberg D."/>
        </authorList>
    </citation>
    <scope>NUCLEOTIDE SEQUENCE [LARGE SCALE GENOMIC DNA]</scope>
    <source>
        <strain evidence="13">SD1D</strain>
    </source>
</reference>
<keyword evidence="9" id="KW-0812">Transmembrane</keyword>
<dbReference type="InterPro" id="IPR036097">
    <property type="entry name" value="HisK_dim/P_sf"/>
</dbReference>
<dbReference type="Pfam" id="PF02518">
    <property type="entry name" value="HATPase_c"/>
    <property type="match status" value="1"/>
</dbReference>
<evidence type="ECO:0000256" key="7">
    <source>
        <dbReference type="ARBA" id="ARBA00023012"/>
    </source>
</evidence>
<gene>
    <name evidence="12" type="ORF">SD1D_0646</name>
</gene>
<dbReference type="PROSITE" id="PS50885">
    <property type="entry name" value="HAMP"/>
    <property type="match status" value="1"/>
</dbReference>
<keyword evidence="7" id="KW-0902">Two-component regulatory system</keyword>
<dbReference type="CDD" id="cd00082">
    <property type="entry name" value="HisKA"/>
    <property type="match status" value="1"/>
</dbReference>
<feature type="domain" description="Histidine kinase" evidence="10">
    <location>
        <begin position="285"/>
        <end position="500"/>
    </location>
</feature>
<evidence type="ECO:0000256" key="6">
    <source>
        <dbReference type="ARBA" id="ARBA00022777"/>
    </source>
</evidence>
<comment type="catalytic activity">
    <reaction evidence="1">
        <text>ATP + protein L-histidine = ADP + protein N-phospho-L-histidine.</text>
        <dbReference type="EC" id="2.7.13.3"/>
    </reaction>
</comment>
<evidence type="ECO:0000256" key="2">
    <source>
        <dbReference type="ARBA" id="ARBA00004370"/>
    </source>
</evidence>
<dbReference type="SUPFAM" id="SSF158472">
    <property type="entry name" value="HAMP domain-like"/>
    <property type="match status" value="1"/>
</dbReference>
<dbReference type="GO" id="GO:0000155">
    <property type="term" value="F:phosphorelay sensor kinase activity"/>
    <property type="evidence" value="ECO:0007669"/>
    <property type="project" value="InterPro"/>
</dbReference>
<keyword evidence="6" id="KW-0418">Kinase</keyword>
<dbReference type="Pfam" id="PF00672">
    <property type="entry name" value="HAMP"/>
    <property type="match status" value="1"/>
</dbReference>
<dbReference type="CDD" id="cd06225">
    <property type="entry name" value="HAMP"/>
    <property type="match status" value="1"/>
</dbReference>
<protein>
    <recommendedName>
        <fullName evidence="3">histidine kinase</fullName>
        <ecNumber evidence="3">2.7.13.3</ecNumber>
    </recommendedName>
</protein>
<name>A0A0K8J404_9FIRM</name>
<dbReference type="SUPFAM" id="SSF47384">
    <property type="entry name" value="Homodimeric domain of signal transducing histidine kinase"/>
    <property type="match status" value="1"/>
</dbReference>
<dbReference type="GO" id="GO:0005886">
    <property type="term" value="C:plasma membrane"/>
    <property type="evidence" value="ECO:0007669"/>
    <property type="project" value="TreeGrafter"/>
</dbReference>
<dbReference type="KEGG" id="hsd:SD1D_0646"/>
<dbReference type="Pfam" id="PF00512">
    <property type="entry name" value="HisKA"/>
    <property type="match status" value="1"/>
</dbReference>
<dbReference type="InterPro" id="IPR036890">
    <property type="entry name" value="HATPase_C_sf"/>
</dbReference>
<dbReference type="GO" id="GO:0004721">
    <property type="term" value="F:phosphoprotein phosphatase activity"/>
    <property type="evidence" value="ECO:0007669"/>
    <property type="project" value="TreeGrafter"/>
</dbReference>
<evidence type="ECO:0000259" key="11">
    <source>
        <dbReference type="PROSITE" id="PS50885"/>
    </source>
</evidence>
<accession>A0A0K8J404</accession>
<organism evidence="12 13">
    <name type="scientific">Herbinix luporum</name>
    <dbReference type="NCBI Taxonomy" id="1679721"/>
    <lineage>
        <taxon>Bacteria</taxon>
        <taxon>Bacillati</taxon>
        <taxon>Bacillota</taxon>
        <taxon>Clostridia</taxon>
        <taxon>Lachnospirales</taxon>
        <taxon>Lachnospiraceae</taxon>
        <taxon>Herbinix</taxon>
    </lineage>
</organism>
<feature type="domain" description="HAMP" evidence="11">
    <location>
        <begin position="204"/>
        <end position="256"/>
    </location>
</feature>
<dbReference type="EMBL" id="LN879430">
    <property type="protein sequence ID" value="CUH92197.1"/>
    <property type="molecule type" value="Genomic_DNA"/>
</dbReference>
<evidence type="ECO:0000259" key="10">
    <source>
        <dbReference type="PROSITE" id="PS50109"/>
    </source>
</evidence>
<evidence type="ECO:0000256" key="1">
    <source>
        <dbReference type="ARBA" id="ARBA00000085"/>
    </source>
</evidence>
<evidence type="ECO:0000256" key="8">
    <source>
        <dbReference type="SAM" id="Coils"/>
    </source>
</evidence>
<evidence type="ECO:0000256" key="3">
    <source>
        <dbReference type="ARBA" id="ARBA00012438"/>
    </source>
</evidence>
<dbReference type="Gene3D" id="6.10.340.10">
    <property type="match status" value="1"/>
</dbReference>
<evidence type="ECO:0000313" key="12">
    <source>
        <dbReference type="EMBL" id="CUH92197.1"/>
    </source>
</evidence>
<evidence type="ECO:0000256" key="5">
    <source>
        <dbReference type="ARBA" id="ARBA00022679"/>
    </source>
</evidence>
<dbReference type="EC" id="2.7.13.3" evidence="3"/>
<keyword evidence="9" id="KW-1133">Transmembrane helix</keyword>
<dbReference type="AlphaFoldDB" id="A0A0K8J404"/>
<dbReference type="PANTHER" id="PTHR45453:SF3">
    <property type="entry name" value="HISTIDINE KINASE"/>
    <property type="match status" value="1"/>
</dbReference>
<evidence type="ECO:0000256" key="4">
    <source>
        <dbReference type="ARBA" id="ARBA00022553"/>
    </source>
</evidence>
<comment type="subcellular location">
    <subcellularLocation>
        <location evidence="2">Membrane</location>
    </subcellularLocation>
</comment>
<dbReference type="InterPro" id="IPR003661">
    <property type="entry name" value="HisK_dim/P_dom"/>
</dbReference>
<dbReference type="InterPro" id="IPR003660">
    <property type="entry name" value="HAMP_dom"/>
</dbReference>
<dbReference type="Gene3D" id="3.30.565.10">
    <property type="entry name" value="Histidine kinase-like ATPase, C-terminal domain"/>
    <property type="match status" value="1"/>
</dbReference>
<feature type="coiled-coil region" evidence="8">
    <location>
        <begin position="244"/>
        <end position="275"/>
    </location>
</feature>
<dbReference type="SMART" id="SM00304">
    <property type="entry name" value="HAMP"/>
    <property type="match status" value="1"/>
</dbReference>
<evidence type="ECO:0000313" key="13">
    <source>
        <dbReference type="Proteomes" id="UP000196053"/>
    </source>
</evidence>
<dbReference type="SUPFAM" id="SSF55874">
    <property type="entry name" value="ATPase domain of HSP90 chaperone/DNA topoisomerase II/histidine kinase"/>
    <property type="match status" value="1"/>
</dbReference>
<dbReference type="InterPro" id="IPR050351">
    <property type="entry name" value="BphY/WalK/GraS-like"/>
</dbReference>
<dbReference type="SMART" id="SM00387">
    <property type="entry name" value="HATPase_c"/>
    <property type="match status" value="1"/>
</dbReference>
<keyword evidence="9" id="KW-0472">Membrane</keyword>
<dbReference type="SMART" id="SM00388">
    <property type="entry name" value="HisKA"/>
    <property type="match status" value="1"/>
</dbReference>
<dbReference type="InterPro" id="IPR003594">
    <property type="entry name" value="HATPase_dom"/>
</dbReference>
<dbReference type="OrthoDB" id="9762826at2"/>
<keyword evidence="13" id="KW-1185">Reference proteome</keyword>
<dbReference type="FunFam" id="1.10.287.130:FF:000001">
    <property type="entry name" value="Two-component sensor histidine kinase"/>
    <property type="match status" value="1"/>
</dbReference>
<dbReference type="GO" id="GO:0016036">
    <property type="term" value="P:cellular response to phosphate starvation"/>
    <property type="evidence" value="ECO:0007669"/>
    <property type="project" value="TreeGrafter"/>
</dbReference>